<dbReference type="Proteomes" id="UP000714275">
    <property type="component" value="Unassembled WGS sequence"/>
</dbReference>
<comment type="caution">
    <text evidence="2">The sequence shown here is derived from an EMBL/GenBank/DDBJ whole genome shotgun (WGS) entry which is preliminary data.</text>
</comment>
<accession>A0A9P6ZG25</accession>
<dbReference type="EMBL" id="JABBWD010000121">
    <property type="protein sequence ID" value="KAG1764603.1"/>
    <property type="molecule type" value="Genomic_DNA"/>
</dbReference>
<sequence>MQNTSQRSRKRVRVPTAHHAELTEHTMLIKTIRTNHLLNLTHQLYSHASAQRVVDHENIRQGKGKLKSRDTWTTWPLIDCFIPEWLVEDEVKSLAEAVAHRLKTKYLSRGHGNHQSESQDDGEEKDDDELEPLSPSLLQALVWQATRVMVCILDSILEQRPAVADSMQNRMWAFNWEGVLRVLISGMTLDRTVVSAANKRLSSIYGSSKTVDIALSRIGCIESRTSTLAELSEKHDDAFLLQPTVRMRRPPKKRRRVMSKAIIETDTE</sequence>
<organism evidence="2 3">
    <name type="scientific">Suillus placidus</name>
    <dbReference type="NCBI Taxonomy" id="48579"/>
    <lineage>
        <taxon>Eukaryota</taxon>
        <taxon>Fungi</taxon>
        <taxon>Dikarya</taxon>
        <taxon>Basidiomycota</taxon>
        <taxon>Agaricomycotina</taxon>
        <taxon>Agaricomycetes</taxon>
        <taxon>Agaricomycetidae</taxon>
        <taxon>Boletales</taxon>
        <taxon>Suillineae</taxon>
        <taxon>Suillaceae</taxon>
        <taxon>Suillus</taxon>
    </lineage>
</organism>
<protein>
    <submittedName>
        <fullName evidence="2">Uncharacterized protein</fullName>
    </submittedName>
</protein>
<name>A0A9P6ZG25_9AGAM</name>
<evidence type="ECO:0000313" key="3">
    <source>
        <dbReference type="Proteomes" id="UP000714275"/>
    </source>
</evidence>
<feature type="region of interest" description="Disordered" evidence="1">
    <location>
        <begin position="109"/>
        <end position="130"/>
    </location>
</feature>
<evidence type="ECO:0000256" key="1">
    <source>
        <dbReference type="SAM" id="MobiDB-lite"/>
    </source>
</evidence>
<keyword evidence="3" id="KW-1185">Reference proteome</keyword>
<gene>
    <name evidence="2" type="ORF">EV702DRAFT_1204914</name>
</gene>
<evidence type="ECO:0000313" key="2">
    <source>
        <dbReference type="EMBL" id="KAG1764603.1"/>
    </source>
</evidence>
<dbReference type="OrthoDB" id="3260379at2759"/>
<dbReference type="AlphaFoldDB" id="A0A9P6ZG25"/>
<proteinExistence type="predicted"/>
<reference evidence="2" key="1">
    <citation type="journal article" date="2020" name="New Phytol.">
        <title>Comparative genomics reveals dynamic genome evolution in host specialist ectomycorrhizal fungi.</title>
        <authorList>
            <person name="Lofgren L.A."/>
            <person name="Nguyen N.H."/>
            <person name="Vilgalys R."/>
            <person name="Ruytinx J."/>
            <person name="Liao H.L."/>
            <person name="Branco S."/>
            <person name="Kuo A."/>
            <person name="LaButti K."/>
            <person name="Lipzen A."/>
            <person name="Andreopoulos W."/>
            <person name="Pangilinan J."/>
            <person name="Riley R."/>
            <person name="Hundley H."/>
            <person name="Na H."/>
            <person name="Barry K."/>
            <person name="Grigoriev I.V."/>
            <person name="Stajich J.E."/>
            <person name="Kennedy P.G."/>
        </authorList>
    </citation>
    <scope>NUCLEOTIDE SEQUENCE</scope>
    <source>
        <strain evidence="2">DOB743</strain>
    </source>
</reference>
<feature type="compositionally biased region" description="Acidic residues" evidence="1">
    <location>
        <begin position="118"/>
        <end position="130"/>
    </location>
</feature>